<keyword evidence="2" id="KW-1185">Reference proteome</keyword>
<dbReference type="RefSeq" id="WP_114833357.1">
    <property type="nucleotide sequence ID" value="NZ_LR699114.1"/>
</dbReference>
<protein>
    <submittedName>
        <fullName evidence="1">Uncharacterized protein</fullName>
    </submittedName>
</protein>
<organism evidence="1 2">
    <name type="scientific">Aquicella lusitana</name>
    <dbReference type="NCBI Taxonomy" id="254246"/>
    <lineage>
        <taxon>Bacteria</taxon>
        <taxon>Pseudomonadati</taxon>
        <taxon>Pseudomonadota</taxon>
        <taxon>Gammaproteobacteria</taxon>
        <taxon>Legionellales</taxon>
        <taxon>Coxiellaceae</taxon>
        <taxon>Aquicella</taxon>
    </lineage>
</organism>
<gene>
    <name evidence="1" type="ORF">C8D86_101130</name>
</gene>
<accession>A0A370GZV5</accession>
<dbReference type="AlphaFoldDB" id="A0A370GZV5"/>
<proteinExistence type="predicted"/>
<sequence>MLPQRKDKLCQELSECFNKFNNASLQKNGGVHHSYDITQRFYPFSNEYDFNLTLEKMDALKPHQTSKLRIAILTGESNILSILPELSQHADLVICNDIDYRVHEHISYMRQCMMKADSRSQFNELYFDGTPLLPARNFNRQLIQRDLDYYAERLGERYFLYSDQRFVNAKSVLAQLNFAYTNIDMFDVEQVSLLVNFMKDKNACVTLLNVTNLHEYNSENRLQNTIEMLFADNPDPILLYSTSLLQSQFTTQLAAYFEFMKKNPPIMLRPSMTFFNPPDRKSPPGNLGKEHRCTLL</sequence>
<comment type="caution">
    <text evidence="1">The sequence shown here is derived from an EMBL/GenBank/DDBJ whole genome shotgun (WGS) entry which is preliminary data.</text>
</comment>
<dbReference type="Proteomes" id="UP000254720">
    <property type="component" value="Unassembled WGS sequence"/>
</dbReference>
<dbReference type="EMBL" id="QQAX01000001">
    <property type="protein sequence ID" value="RDI48847.1"/>
    <property type="molecule type" value="Genomic_DNA"/>
</dbReference>
<reference evidence="1 2" key="1">
    <citation type="submission" date="2018-07" db="EMBL/GenBank/DDBJ databases">
        <title>Genomic Encyclopedia of Type Strains, Phase IV (KMG-IV): sequencing the most valuable type-strain genomes for metagenomic binning, comparative biology and taxonomic classification.</title>
        <authorList>
            <person name="Goeker M."/>
        </authorList>
    </citation>
    <scope>NUCLEOTIDE SEQUENCE [LARGE SCALE GENOMIC DNA]</scope>
    <source>
        <strain evidence="1 2">DSM 16500</strain>
    </source>
</reference>
<evidence type="ECO:0000313" key="1">
    <source>
        <dbReference type="EMBL" id="RDI48847.1"/>
    </source>
</evidence>
<evidence type="ECO:0000313" key="2">
    <source>
        <dbReference type="Proteomes" id="UP000254720"/>
    </source>
</evidence>
<name>A0A370GZV5_9COXI</name>
<dbReference type="OrthoDB" id="9800461at2"/>